<dbReference type="EMBL" id="PXOG01000102">
    <property type="protein sequence ID" value="RGP77022.1"/>
    <property type="molecule type" value="Genomic_DNA"/>
</dbReference>
<gene>
    <name evidence="4" type="ORF">FLONG3_4851</name>
</gene>
<dbReference type="STRING" id="694270.A0A395SY75"/>
<evidence type="ECO:0000313" key="5">
    <source>
        <dbReference type="Proteomes" id="UP000266234"/>
    </source>
</evidence>
<reference evidence="4 5" key="1">
    <citation type="journal article" date="2018" name="PLoS Pathog.">
        <title>Evolution of structural diversity of trichothecenes, a family of toxins produced by plant pathogenic and entomopathogenic fungi.</title>
        <authorList>
            <person name="Proctor R.H."/>
            <person name="McCormick S.P."/>
            <person name="Kim H.S."/>
            <person name="Cardoza R.E."/>
            <person name="Stanley A.M."/>
            <person name="Lindo L."/>
            <person name="Kelly A."/>
            <person name="Brown D.W."/>
            <person name="Lee T."/>
            <person name="Vaughan M.M."/>
            <person name="Alexander N.J."/>
            <person name="Busman M."/>
            <person name="Gutierrez S."/>
        </authorList>
    </citation>
    <scope>NUCLEOTIDE SEQUENCE [LARGE SCALE GENOMIC DNA]</scope>
    <source>
        <strain evidence="4 5">NRRL 20695</strain>
    </source>
</reference>
<sequence>MTSPQHGYVQDLLTKPPSTSMAYNRLGRSGLKISKIILGAMSYGSKDWQKWVLEEEEALPLLEHAFKAGINTWDTADLYSNGVSEQIIAKALSVYKIPRERVVIMTKCRFATSSPGEPQLSVFATTVNDGEMVNRVGLSRKHIFDAVQASVKRLGTYIDVLQIQRMDPDVPREEIMKALNDVVELGLARYLGASSMPAWEFQALQNVAQKHGWHQFISMQNYYNLLYREEEREMIPYCKDAGVGCIPWSPNARGVLARPWNTKDEDASVRTQHDATLKRLYGKDNRVDKAIVDMVEQIAKARSLPMAAISTAWCLHKGVNPIVGLNTKERIDEAVLAAKLVLTEEEISKLESAYQPKSVAGY</sequence>
<dbReference type="Gene3D" id="3.20.20.100">
    <property type="entry name" value="NADP-dependent oxidoreductase domain"/>
    <property type="match status" value="1"/>
</dbReference>
<dbReference type="GO" id="GO:0005829">
    <property type="term" value="C:cytosol"/>
    <property type="evidence" value="ECO:0007669"/>
    <property type="project" value="UniProtKB-ARBA"/>
</dbReference>
<keyword evidence="2" id="KW-0560">Oxidoreductase</keyword>
<dbReference type="OrthoDB" id="1720422at2759"/>
<dbReference type="InterPro" id="IPR050523">
    <property type="entry name" value="AKR_Detox_Biosynth"/>
</dbReference>
<comment type="caution">
    <text evidence="4">The sequence shown here is derived from an EMBL/GenBank/DDBJ whole genome shotgun (WGS) entry which is preliminary data.</text>
</comment>
<evidence type="ECO:0000256" key="2">
    <source>
        <dbReference type="ARBA" id="ARBA00023002"/>
    </source>
</evidence>
<dbReference type="SUPFAM" id="SSF51430">
    <property type="entry name" value="NAD(P)-linked oxidoreductase"/>
    <property type="match status" value="1"/>
</dbReference>
<dbReference type="GO" id="GO:0016491">
    <property type="term" value="F:oxidoreductase activity"/>
    <property type="evidence" value="ECO:0007669"/>
    <property type="project" value="UniProtKB-KW"/>
</dbReference>
<evidence type="ECO:0000256" key="1">
    <source>
        <dbReference type="ARBA" id="ARBA00005179"/>
    </source>
</evidence>
<dbReference type="Proteomes" id="UP000266234">
    <property type="component" value="Unassembled WGS sequence"/>
</dbReference>
<dbReference type="FunFam" id="3.20.20.100:FF:000004">
    <property type="entry name" value="Oxidoreductase, aldo/keto reductase"/>
    <property type="match status" value="1"/>
</dbReference>
<feature type="domain" description="NADP-dependent oxidoreductase" evidence="3">
    <location>
        <begin position="35"/>
        <end position="354"/>
    </location>
</feature>
<dbReference type="InterPro" id="IPR036812">
    <property type="entry name" value="NAD(P)_OxRdtase_dom_sf"/>
</dbReference>
<keyword evidence="5" id="KW-1185">Reference proteome</keyword>
<dbReference type="InterPro" id="IPR023210">
    <property type="entry name" value="NADP_OxRdtase_dom"/>
</dbReference>
<name>A0A395SY75_9HYPO</name>
<dbReference type="CDD" id="cd19079">
    <property type="entry name" value="AKR_EcYajO-like"/>
    <property type="match status" value="1"/>
</dbReference>
<accession>A0A395SY75</accession>
<protein>
    <submittedName>
        <fullName evidence="4">Alcohol dehydrogenase</fullName>
    </submittedName>
</protein>
<evidence type="ECO:0000259" key="3">
    <source>
        <dbReference type="Pfam" id="PF00248"/>
    </source>
</evidence>
<dbReference type="PANTHER" id="PTHR43364">
    <property type="entry name" value="NADH-SPECIFIC METHYLGLYOXAL REDUCTASE-RELATED"/>
    <property type="match status" value="1"/>
</dbReference>
<dbReference type="PANTHER" id="PTHR43364:SF15">
    <property type="entry name" value="ARYL-ALCOHOL DEHYDROGENASE AAD16-RELATED"/>
    <property type="match status" value="1"/>
</dbReference>
<dbReference type="AlphaFoldDB" id="A0A395SY75"/>
<comment type="pathway">
    <text evidence="1">Secondary metabolite biosynthesis.</text>
</comment>
<organism evidence="4 5">
    <name type="scientific">Fusarium longipes</name>
    <dbReference type="NCBI Taxonomy" id="694270"/>
    <lineage>
        <taxon>Eukaryota</taxon>
        <taxon>Fungi</taxon>
        <taxon>Dikarya</taxon>
        <taxon>Ascomycota</taxon>
        <taxon>Pezizomycotina</taxon>
        <taxon>Sordariomycetes</taxon>
        <taxon>Hypocreomycetidae</taxon>
        <taxon>Hypocreales</taxon>
        <taxon>Nectriaceae</taxon>
        <taxon>Fusarium</taxon>
    </lineage>
</organism>
<proteinExistence type="predicted"/>
<dbReference type="Pfam" id="PF00248">
    <property type="entry name" value="Aldo_ket_red"/>
    <property type="match status" value="1"/>
</dbReference>
<evidence type="ECO:0000313" key="4">
    <source>
        <dbReference type="EMBL" id="RGP77022.1"/>
    </source>
</evidence>